<evidence type="ECO:0000313" key="3">
    <source>
        <dbReference type="Proteomes" id="UP000886785"/>
    </source>
</evidence>
<dbReference type="EMBL" id="DVHF01000080">
    <property type="protein sequence ID" value="HIR57359.1"/>
    <property type="molecule type" value="Genomic_DNA"/>
</dbReference>
<dbReference type="NCBIfam" id="TIGR02547">
    <property type="entry name" value="casA_cse1"/>
    <property type="match status" value="1"/>
</dbReference>
<protein>
    <submittedName>
        <fullName evidence="2">Type I-E CRISPR-associated protein Cse1/CasA</fullName>
    </submittedName>
</protein>
<evidence type="ECO:0000256" key="1">
    <source>
        <dbReference type="SAM" id="MobiDB-lite"/>
    </source>
</evidence>
<reference evidence="2" key="1">
    <citation type="submission" date="2020-10" db="EMBL/GenBank/DDBJ databases">
        <authorList>
            <person name="Gilroy R."/>
        </authorList>
    </citation>
    <scope>NUCLEOTIDE SEQUENCE</scope>
    <source>
        <strain evidence="2">ChiSjej1B19-7085</strain>
    </source>
</reference>
<reference evidence="2" key="2">
    <citation type="journal article" date="2021" name="PeerJ">
        <title>Extensive microbial diversity within the chicken gut microbiome revealed by metagenomics and culture.</title>
        <authorList>
            <person name="Gilroy R."/>
            <person name="Ravi A."/>
            <person name="Getino M."/>
            <person name="Pursley I."/>
            <person name="Horton D.L."/>
            <person name="Alikhan N.F."/>
            <person name="Baker D."/>
            <person name="Gharbi K."/>
            <person name="Hall N."/>
            <person name="Watson M."/>
            <person name="Adriaenssens E.M."/>
            <person name="Foster-Nyarko E."/>
            <person name="Jarju S."/>
            <person name="Secka A."/>
            <person name="Antonio M."/>
            <person name="Oren A."/>
            <person name="Chaudhuri R.R."/>
            <person name="La Ragione R."/>
            <person name="Hildebrand F."/>
            <person name="Pallen M.J."/>
        </authorList>
    </citation>
    <scope>NUCLEOTIDE SEQUENCE</scope>
    <source>
        <strain evidence="2">ChiSjej1B19-7085</strain>
    </source>
</reference>
<proteinExistence type="predicted"/>
<dbReference type="Gene3D" id="1.10.132.100">
    <property type="match status" value="1"/>
</dbReference>
<name>A0A9D1DQU2_9FIRM</name>
<feature type="region of interest" description="Disordered" evidence="1">
    <location>
        <begin position="543"/>
        <end position="562"/>
    </location>
</feature>
<dbReference type="AlphaFoldDB" id="A0A9D1DQU2"/>
<evidence type="ECO:0000313" key="2">
    <source>
        <dbReference type="EMBL" id="HIR57359.1"/>
    </source>
</evidence>
<dbReference type="Proteomes" id="UP000886785">
    <property type="component" value="Unassembled WGS sequence"/>
</dbReference>
<gene>
    <name evidence="2" type="primary">casA</name>
    <name evidence="2" type="ORF">IAA54_06795</name>
</gene>
<organism evidence="2 3">
    <name type="scientific">Candidatus Gallacutalibacter pullicola</name>
    <dbReference type="NCBI Taxonomy" id="2840830"/>
    <lineage>
        <taxon>Bacteria</taxon>
        <taxon>Bacillati</taxon>
        <taxon>Bacillota</taxon>
        <taxon>Clostridia</taxon>
        <taxon>Eubacteriales</taxon>
        <taxon>Candidatus Gallacutalibacter</taxon>
    </lineage>
</organism>
<accession>A0A9D1DQU2</accession>
<dbReference type="Pfam" id="PF09481">
    <property type="entry name" value="CRISPR_Cse1"/>
    <property type="match status" value="1"/>
</dbReference>
<sequence>MREKEFNLLDEPWIRVLLPDCTVREVSLPDALLHAQEYTDLAGEMPVQDTAVLRLLLAVLHSVFGEQVSEDETDSTDDALDLWENLWTEKRFPEKPFRDYFAKWHERFWLFHPERPFWQVPQAKSGTEYTAAKLNGELLESSNKTRLFTTFSGTGKTEMTYSQAARWLLYINGYDDTSAKPKSKTDEGEKLPSPGAGWLGKLGLIQVQGKNLFETLMLNFILLKDGKELWEAPKPCWELDVPHSAERTEIALPNNQAELLTLQSRRLLLQRDGDKVTGYTLLGGDFFEKVDAFSEQMTVWREIPAKKNSPIHHQPKRHDPARQFWREFPTVFFRQPNLQLPGVVYWIAELQNTSILDRKSIIHFRITGMEYGDKDFFVTDAFSDSISFHMGLLDRMADKWQRNITIEIDCCEKLADQVGFLAKNLALASGGNGEAESKKAKEQFYFQLDQPFREWLYKLDPDWDDEESEESLKDWQNQAKKIARRLGEQMVLEAGATAFVGRTVEVKKKNGKKDEKEKRYYCAPKAYNSFLYWVNAIYGKGETKHASSNGSGTGKKPGPAEN</sequence>
<dbReference type="InterPro" id="IPR013381">
    <property type="entry name" value="CRISPR-assoc_prot_Cse1"/>
</dbReference>
<comment type="caution">
    <text evidence="2">The sequence shown here is derived from an EMBL/GenBank/DDBJ whole genome shotgun (WGS) entry which is preliminary data.</text>
</comment>